<dbReference type="PANTHER" id="PTHR10668:SF105">
    <property type="entry name" value="DEHYDROGENASE-RELATED"/>
    <property type="match status" value="1"/>
</dbReference>
<comment type="caution">
    <text evidence="1">The sequence shown here is derived from an EMBL/GenBank/DDBJ whole genome shotgun (WGS) entry which is preliminary data.</text>
</comment>
<accession>A0ABV7JKE9</accession>
<evidence type="ECO:0000313" key="1">
    <source>
        <dbReference type="EMBL" id="MFC3198496.1"/>
    </source>
</evidence>
<dbReference type="EMBL" id="JBHRTA010000038">
    <property type="protein sequence ID" value="MFC3198496.1"/>
    <property type="molecule type" value="Genomic_DNA"/>
</dbReference>
<gene>
    <name evidence="1" type="ORF">ACFOET_12800</name>
</gene>
<dbReference type="RefSeq" id="WP_379023214.1">
    <property type="nucleotide sequence ID" value="NZ_JBHRTA010000038.1"/>
</dbReference>
<sequence length="482" mass="52228">METKRYDAVVVGSGPNGLAAAITLQREGLSVLLLEGKSTIGGGMRTGELTLPGFQHDVCAAIHPMGAASPFLKSLPLQEFGLEYIHPEVLAAHPFDDGNAAALYQSLNATAEGLGDDGATYRKLFSPLVKAWPLIEHHVLGPMLKMPLNPRRLALFGMKSLQSGKGIAARYKGKEARGLWAGIAAHGMIPLEAFTSSAIGFVLTIAGHRDGWPLSRGGSQRIADALGGYFHSLGGTIQTDTMVEKLDNLPQASVILFDLSPRQLLDICGERLSPFYRWQLNRHRYGMGVFKVDWALSEPVPFTAETARRAGTVHLGGTFEEIARGEREVWQGKHPDRPFVLFAQQSLFDESRAPTGRHTGWAYCHVPNGSIQDMTDRITAQVERFAPGFQDIILGINAVNTAAMERYNPNYIGGDINGGVINIAQLFNRPALRFSPYRTSAKGIYICSASTPPGGGVHGMGGYHAARQALKDVFKIDVALSR</sequence>
<evidence type="ECO:0000313" key="2">
    <source>
        <dbReference type="Proteomes" id="UP001595526"/>
    </source>
</evidence>
<reference evidence="2" key="1">
    <citation type="journal article" date="2019" name="Int. J. Syst. Evol. Microbiol.">
        <title>The Global Catalogue of Microorganisms (GCM) 10K type strain sequencing project: providing services to taxonomists for standard genome sequencing and annotation.</title>
        <authorList>
            <consortium name="The Broad Institute Genomics Platform"/>
            <consortium name="The Broad Institute Genome Sequencing Center for Infectious Disease"/>
            <person name="Wu L."/>
            <person name="Ma J."/>
        </authorList>
    </citation>
    <scope>NUCLEOTIDE SEQUENCE [LARGE SCALE GENOMIC DNA]</scope>
    <source>
        <strain evidence="2">KCTC 52416</strain>
    </source>
</reference>
<dbReference type="InterPro" id="IPR036188">
    <property type="entry name" value="FAD/NAD-bd_sf"/>
</dbReference>
<proteinExistence type="predicted"/>
<protein>
    <submittedName>
        <fullName evidence="1">Phytoene desaturase family protein</fullName>
    </submittedName>
</protein>
<dbReference type="Proteomes" id="UP001595526">
    <property type="component" value="Unassembled WGS sequence"/>
</dbReference>
<name>A0ABV7JKE9_9SPHI</name>
<dbReference type="PRINTS" id="PR00411">
    <property type="entry name" value="PNDRDTASEI"/>
</dbReference>
<dbReference type="Gene3D" id="3.50.50.60">
    <property type="entry name" value="FAD/NAD(P)-binding domain"/>
    <property type="match status" value="1"/>
</dbReference>
<dbReference type="Pfam" id="PF13450">
    <property type="entry name" value="NAD_binding_8"/>
    <property type="match status" value="1"/>
</dbReference>
<organism evidence="1 2">
    <name type="scientific">Parapedobacter deserti</name>
    <dbReference type="NCBI Taxonomy" id="1912957"/>
    <lineage>
        <taxon>Bacteria</taxon>
        <taxon>Pseudomonadati</taxon>
        <taxon>Bacteroidota</taxon>
        <taxon>Sphingobacteriia</taxon>
        <taxon>Sphingobacteriales</taxon>
        <taxon>Sphingobacteriaceae</taxon>
        <taxon>Parapedobacter</taxon>
    </lineage>
</organism>
<dbReference type="SUPFAM" id="SSF51905">
    <property type="entry name" value="FAD/NAD(P)-binding domain"/>
    <property type="match status" value="1"/>
</dbReference>
<keyword evidence="2" id="KW-1185">Reference proteome</keyword>
<dbReference type="PANTHER" id="PTHR10668">
    <property type="entry name" value="PHYTOENE DEHYDROGENASE"/>
    <property type="match status" value="1"/>
</dbReference>